<evidence type="ECO:0000256" key="1">
    <source>
        <dbReference type="SAM" id="SignalP"/>
    </source>
</evidence>
<proteinExistence type="predicted"/>
<sequence length="378" mass="41914">MKIKWMTTALLAASLILPSVVDAAGTAYYKFTWDNEGQSTGGAFFKDGTTFVAATIAESAGMSLSWDQAHQRAEMKGYGRKAAVRIGNKVGIIEGKLVRMNAAPFLYKNELYLPTGFVVQMLEGGALAWDPAQHLVSASGLHTYAGSSQTYEGRTYSVANSTGDLYVTDKSGARLKLANLGSKLYETADMSFQKTPAGLLLLTIHDNYGEPHINNHIFTLVLKGDSVIRQNDVHYWKRYKENVVLNGNELLLTDGKKLRIIEDGTGKVKETLDLVKLGGEDSEYFIEGAGDDFLLIRPNDSGLLTLVDRKSGESVKLYDKLLSKEEIEYAQMNDVPYKGDWLEYVKREGKTLYFKNNSMLSQDKKVYTYTLPMKGDGQ</sequence>
<dbReference type="InterPro" id="IPR012854">
    <property type="entry name" value="Cu_amine_oxidase-like_N"/>
</dbReference>
<keyword evidence="1" id="KW-0732">Signal</keyword>
<organism evidence="3 4">
    <name type="scientific">Paenibacillus dendrobii</name>
    <dbReference type="NCBI Taxonomy" id="2691084"/>
    <lineage>
        <taxon>Bacteria</taxon>
        <taxon>Bacillati</taxon>
        <taxon>Bacillota</taxon>
        <taxon>Bacilli</taxon>
        <taxon>Bacillales</taxon>
        <taxon>Paenibacillaceae</taxon>
        <taxon>Paenibacillus</taxon>
    </lineage>
</organism>
<accession>A0A7X3III8</accession>
<evidence type="ECO:0000259" key="2">
    <source>
        <dbReference type="Pfam" id="PF07833"/>
    </source>
</evidence>
<dbReference type="Gene3D" id="3.30.457.10">
    <property type="entry name" value="Copper amine oxidase-like, N-terminal domain"/>
    <property type="match status" value="1"/>
</dbReference>
<feature type="chain" id="PRO_5031339788" description="Copper amine oxidase-like N-terminal domain-containing protein" evidence="1">
    <location>
        <begin position="24"/>
        <end position="378"/>
    </location>
</feature>
<dbReference type="SUPFAM" id="SSF55383">
    <property type="entry name" value="Copper amine oxidase, domain N"/>
    <property type="match status" value="1"/>
</dbReference>
<dbReference type="InterPro" id="IPR036582">
    <property type="entry name" value="Mao_N_sf"/>
</dbReference>
<name>A0A7X3III8_9BACL</name>
<gene>
    <name evidence="3" type="ORF">GRF59_10755</name>
</gene>
<evidence type="ECO:0000313" key="4">
    <source>
        <dbReference type="Proteomes" id="UP000460318"/>
    </source>
</evidence>
<reference evidence="3 4" key="1">
    <citation type="submission" date="2019-12" db="EMBL/GenBank/DDBJ databases">
        <title>Paenibacillus sp. nov., an endophytic bacterium isolated from the stem of Dendrobium.</title>
        <authorList>
            <person name="Zhao R."/>
        </authorList>
    </citation>
    <scope>NUCLEOTIDE SEQUENCE [LARGE SCALE GENOMIC DNA]</scope>
    <source>
        <strain evidence="3 4">HJL G12</strain>
    </source>
</reference>
<dbReference type="Proteomes" id="UP000460318">
    <property type="component" value="Unassembled WGS sequence"/>
</dbReference>
<evidence type="ECO:0000313" key="3">
    <source>
        <dbReference type="EMBL" id="MWV44111.1"/>
    </source>
</evidence>
<dbReference type="RefSeq" id="WP_160497558.1">
    <property type="nucleotide sequence ID" value="NZ_WUBI01000001.1"/>
</dbReference>
<dbReference type="AlphaFoldDB" id="A0A7X3III8"/>
<comment type="caution">
    <text evidence="3">The sequence shown here is derived from an EMBL/GenBank/DDBJ whole genome shotgun (WGS) entry which is preliminary data.</text>
</comment>
<dbReference type="EMBL" id="WUBI01000001">
    <property type="protein sequence ID" value="MWV44111.1"/>
    <property type="molecule type" value="Genomic_DNA"/>
</dbReference>
<protein>
    <recommendedName>
        <fullName evidence="2">Copper amine oxidase-like N-terminal domain-containing protein</fullName>
    </recommendedName>
</protein>
<dbReference type="Pfam" id="PF07833">
    <property type="entry name" value="Cu_amine_oxidN1"/>
    <property type="match status" value="1"/>
</dbReference>
<feature type="signal peptide" evidence="1">
    <location>
        <begin position="1"/>
        <end position="23"/>
    </location>
</feature>
<keyword evidence="4" id="KW-1185">Reference proteome</keyword>
<feature type="domain" description="Copper amine oxidase-like N-terminal" evidence="2">
    <location>
        <begin position="42"/>
        <end position="134"/>
    </location>
</feature>